<dbReference type="NCBIfam" id="NF033542">
    <property type="entry name" value="transpos_IS110"/>
    <property type="match status" value="1"/>
</dbReference>
<dbReference type="InterPro" id="IPR002525">
    <property type="entry name" value="Transp_IS110-like_N"/>
</dbReference>
<organism evidence="3">
    <name type="scientific">Bosea sp. NBC_00436</name>
    <dbReference type="NCBI Taxonomy" id="2969620"/>
    <lineage>
        <taxon>Bacteria</taxon>
        <taxon>Pseudomonadati</taxon>
        <taxon>Pseudomonadota</taxon>
        <taxon>Alphaproteobacteria</taxon>
        <taxon>Hyphomicrobiales</taxon>
        <taxon>Boseaceae</taxon>
        <taxon>Bosea</taxon>
    </lineage>
</organism>
<dbReference type="Pfam" id="PF01548">
    <property type="entry name" value="DEDD_Tnp_IS110"/>
    <property type="match status" value="1"/>
</dbReference>
<dbReference type="GO" id="GO:0003677">
    <property type="term" value="F:DNA binding"/>
    <property type="evidence" value="ECO:0007669"/>
    <property type="project" value="InterPro"/>
</dbReference>
<evidence type="ECO:0000259" key="2">
    <source>
        <dbReference type="Pfam" id="PF02371"/>
    </source>
</evidence>
<dbReference type="GO" id="GO:0006313">
    <property type="term" value="P:DNA transposition"/>
    <property type="evidence" value="ECO:0007669"/>
    <property type="project" value="InterPro"/>
</dbReference>
<dbReference type="GO" id="GO:0004803">
    <property type="term" value="F:transposase activity"/>
    <property type="evidence" value="ECO:0007669"/>
    <property type="project" value="InterPro"/>
</dbReference>
<dbReference type="InterPro" id="IPR047650">
    <property type="entry name" value="Transpos_IS110"/>
</dbReference>
<feature type="domain" description="Transposase IS110-like N-terminal" evidence="1">
    <location>
        <begin position="5"/>
        <end position="150"/>
    </location>
</feature>
<geneLocation type="plasmid" evidence="3">
    <name>pNBC436</name>
</geneLocation>
<evidence type="ECO:0000259" key="1">
    <source>
        <dbReference type="Pfam" id="PF01548"/>
    </source>
</evidence>
<proteinExistence type="predicted"/>
<dbReference type="InterPro" id="IPR003346">
    <property type="entry name" value="Transposase_20"/>
</dbReference>
<feature type="domain" description="Transposase IS116/IS110/IS902 C-terminal" evidence="2">
    <location>
        <begin position="213"/>
        <end position="291"/>
    </location>
</feature>
<reference evidence="3" key="1">
    <citation type="submission" date="2022-08" db="EMBL/GenBank/DDBJ databases">
        <title>Complete Genome Sequences of 2 Bosea sp. soil isolates.</title>
        <authorList>
            <person name="Alvarez Arevalo M."/>
            <person name="Sterndorff E.B."/>
            <person name="Faurdal D."/>
            <person name="Joergensen T.S."/>
            <person name="Weber T."/>
        </authorList>
    </citation>
    <scope>NUCLEOTIDE SEQUENCE</scope>
    <source>
        <strain evidence="3">NBC_00436</strain>
        <plasmid evidence="3">pNBC436</plasmid>
    </source>
</reference>
<protein>
    <submittedName>
        <fullName evidence="3">IS110 family transposase</fullName>
    </submittedName>
</protein>
<name>A0A9E8CPB4_9HYPH</name>
<dbReference type="AlphaFoldDB" id="A0A9E8CPB4"/>
<dbReference type="EMBL" id="CP102775">
    <property type="protein sequence ID" value="UZF90190.1"/>
    <property type="molecule type" value="Genomic_DNA"/>
</dbReference>
<dbReference type="PANTHER" id="PTHR33055:SF3">
    <property type="entry name" value="PUTATIVE TRANSPOSASE FOR IS117-RELATED"/>
    <property type="match status" value="1"/>
</dbReference>
<dbReference type="Pfam" id="PF02371">
    <property type="entry name" value="Transposase_20"/>
    <property type="match status" value="1"/>
</dbReference>
<dbReference type="PANTHER" id="PTHR33055">
    <property type="entry name" value="TRANSPOSASE FOR INSERTION SEQUENCE ELEMENT IS1111A"/>
    <property type="match status" value="1"/>
</dbReference>
<keyword evidence="3" id="KW-0614">Plasmid</keyword>
<evidence type="ECO:0000313" key="3">
    <source>
        <dbReference type="EMBL" id="UZF90190.1"/>
    </source>
</evidence>
<sequence length="348" mass="38421">MAHFVGLDVSVQETAVCVVDEAGKVVCEQKVATEPDDLVGLLTSIGGDYGRIGIEAGPLSQWLVNGLAEAGLPVICVETRHMNSLLKAQQVNKSDRHDARGIAQMMRVGLFKPVHVKTLASQEKRMLLTGRKLLQRKMLDIEFDLRGTLRNFGLKVGVVGTAGFEARVRDLVAGMSSLSAIVEPLLTVRRVLRQEFARLHKMLLEVVRQDPVCRRLMTAPGVGAVVALTYRATVDQPQRFVHSRAVGAHVGLTPRRHQSGEIDYDGGISKSGDAMLRTMLYEAAQTLLTQSRHWSWLKAWGTRVAQRRGMRRAIVAVARRPAVILHRMWVDGSDFRWGRDPAATVQAA</sequence>
<gene>
    <name evidence="3" type="ORF">NWE54_27025</name>
</gene>
<accession>A0A9E8CPB4</accession>